<evidence type="ECO:0000313" key="14">
    <source>
        <dbReference type="EMBL" id="MDO6966805.1"/>
    </source>
</evidence>
<dbReference type="GO" id="GO:0016301">
    <property type="term" value="F:kinase activity"/>
    <property type="evidence" value="ECO:0007669"/>
    <property type="project" value="UniProtKB-KW"/>
</dbReference>
<dbReference type="RefSeq" id="WP_304378732.1">
    <property type="nucleotide sequence ID" value="NZ_JAUOZU010000021.1"/>
</dbReference>
<dbReference type="PRINTS" id="PR00344">
    <property type="entry name" value="BCTRLSENSOR"/>
</dbReference>
<dbReference type="InterPro" id="IPR004358">
    <property type="entry name" value="Sig_transdc_His_kin-like_C"/>
</dbReference>
<keyword evidence="15" id="KW-1185">Reference proteome</keyword>
<evidence type="ECO:0000256" key="7">
    <source>
        <dbReference type="ARBA" id="ARBA00022777"/>
    </source>
</evidence>
<dbReference type="PROSITE" id="PS50109">
    <property type="entry name" value="HIS_KIN"/>
    <property type="match status" value="1"/>
</dbReference>
<evidence type="ECO:0000256" key="1">
    <source>
        <dbReference type="ARBA" id="ARBA00000085"/>
    </source>
</evidence>
<dbReference type="EC" id="2.7.13.3" evidence="3"/>
<dbReference type="EMBL" id="JAUOZU010000021">
    <property type="protein sequence ID" value="MDO6966805.1"/>
    <property type="molecule type" value="Genomic_DNA"/>
</dbReference>
<evidence type="ECO:0000256" key="3">
    <source>
        <dbReference type="ARBA" id="ARBA00012438"/>
    </source>
</evidence>
<evidence type="ECO:0000259" key="12">
    <source>
        <dbReference type="PROSITE" id="PS50109"/>
    </source>
</evidence>
<dbReference type="PANTHER" id="PTHR45436">
    <property type="entry name" value="SENSOR HISTIDINE KINASE YKOH"/>
    <property type="match status" value="1"/>
</dbReference>
<keyword evidence="5" id="KW-0808">Transferase</keyword>
<evidence type="ECO:0000256" key="2">
    <source>
        <dbReference type="ARBA" id="ARBA00004370"/>
    </source>
</evidence>
<evidence type="ECO:0000256" key="9">
    <source>
        <dbReference type="ARBA" id="ARBA00023012"/>
    </source>
</evidence>
<dbReference type="InterPro" id="IPR036890">
    <property type="entry name" value="HATPase_C_sf"/>
</dbReference>
<dbReference type="PANTHER" id="PTHR45436:SF5">
    <property type="entry name" value="SENSOR HISTIDINE KINASE TRCS"/>
    <property type="match status" value="1"/>
</dbReference>
<dbReference type="Gene3D" id="3.30.565.10">
    <property type="entry name" value="Histidine kinase-like ATPase, C-terminal domain"/>
    <property type="match status" value="1"/>
</dbReference>
<dbReference type="SMART" id="SM00387">
    <property type="entry name" value="HATPase_c"/>
    <property type="match status" value="1"/>
</dbReference>
<dbReference type="Proteomes" id="UP001174932">
    <property type="component" value="Unassembled WGS sequence"/>
</dbReference>
<name>A0ABT8YUK5_9HYPH</name>
<reference evidence="14" key="1">
    <citation type="journal article" date="2015" name="Int. J. Syst. Evol. Microbiol.">
        <title>Rhizobium alvei sp. nov., isolated from a freshwater river.</title>
        <authorList>
            <person name="Sheu S.Y."/>
            <person name="Huang H.W."/>
            <person name="Young C.C."/>
            <person name="Chen W.M."/>
        </authorList>
    </citation>
    <scope>NUCLEOTIDE SEQUENCE</scope>
    <source>
        <strain evidence="14">TNR-22</strain>
    </source>
</reference>
<comment type="catalytic activity">
    <reaction evidence="1">
        <text>ATP + protein L-histidine = ADP + protein N-phospho-L-histidine.</text>
        <dbReference type="EC" id="2.7.13.3"/>
    </reaction>
</comment>
<feature type="domain" description="Histidine kinase" evidence="12">
    <location>
        <begin position="268"/>
        <end position="478"/>
    </location>
</feature>
<keyword evidence="4" id="KW-0597">Phosphoprotein</keyword>
<evidence type="ECO:0000259" key="13">
    <source>
        <dbReference type="PROSITE" id="PS50885"/>
    </source>
</evidence>
<feature type="transmembrane region" description="Helical" evidence="11">
    <location>
        <begin position="189"/>
        <end position="212"/>
    </location>
</feature>
<dbReference type="InterPro" id="IPR003660">
    <property type="entry name" value="HAMP_dom"/>
</dbReference>
<comment type="subcellular location">
    <subcellularLocation>
        <location evidence="2">Membrane</location>
    </subcellularLocation>
</comment>
<evidence type="ECO:0000256" key="11">
    <source>
        <dbReference type="SAM" id="Phobius"/>
    </source>
</evidence>
<evidence type="ECO:0000256" key="5">
    <source>
        <dbReference type="ARBA" id="ARBA00022679"/>
    </source>
</evidence>
<evidence type="ECO:0000256" key="8">
    <source>
        <dbReference type="ARBA" id="ARBA00022989"/>
    </source>
</evidence>
<gene>
    <name evidence="14" type="ORF">Q4481_22865</name>
</gene>
<dbReference type="InterPro" id="IPR050428">
    <property type="entry name" value="TCS_sensor_his_kinase"/>
</dbReference>
<accession>A0ABT8YUK5</accession>
<evidence type="ECO:0000256" key="10">
    <source>
        <dbReference type="ARBA" id="ARBA00023136"/>
    </source>
</evidence>
<dbReference type="InterPro" id="IPR003594">
    <property type="entry name" value="HATPase_dom"/>
</dbReference>
<dbReference type="Pfam" id="PF02518">
    <property type="entry name" value="HATPase_c"/>
    <property type="match status" value="1"/>
</dbReference>
<dbReference type="SUPFAM" id="SSF55874">
    <property type="entry name" value="ATPase domain of HSP90 chaperone/DNA topoisomerase II/histidine kinase"/>
    <property type="match status" value="1"/>
</dbReference>
<reference evidence="14" key="2">
    <citation type="submission" date="2023-07" db="EMBL/GenBank/DDBJ databases">
        <authorList>
            <person name="Shen H."/>
        </authorList>
    </citation>
    <scope>NUCLEOTIDE SEQUENCE</scope>
    <source>
        <strain evidence="14">TNR-22</strain>
    </source>
</reference>
<evidence type="ECO:0000313" key="15">
    <source>
        <dbReference type="Proteomes" id="UP001174932"/>
    </source>
</evidence>
<keyword evidence="6 11" id="KW-0812">Transmembrane</keyword>
<keyword evidence="7 14" id="KW-0418">Kinase</keyword>
<proteinExistence type="predicted"/>
<organism evidence="14 15">
    <name type="scientific">Rhizobium alvei</name>
    <dbReference type="NCBI Taxonomy" id="1132659"/>
    <lineage>
        <taxon>Bacteria</taxon>
        <taxon>Pseudomonadati</taxon>
        <taxon>Pseudomonadota</taxon>
        <taxon>Alphaproteobacteria</taxon>
        <taxon>Hyphomicrobiales</taxon>
        <taxon>Rhizobiaceae</taxon>
        <taxon>Rhizobium/Agrobacterium group</taxon>
        <taxon>Rhizobium</taxon>
    </lineage>
</organism>
<keyword evidence="8 11" id="KW-1133">Transmembrane helix</keyword>
<protein>
    <recommendedName>
        <fullName evidence="3">histidine kinase</fullName>
        <ecNumber evidence="3">2.7.13.3</ecNumber>
    </recommendedName>
</protein>
<dbReference type="PROSITE" id="PS50885">
    <property type="entry name" value="HAMP"/>
    <property type="match status" value="1"/>
</dbReference>
<evidence type="ECO:0000256" key="6">
    <source>
        <dbReference type="ARBA" id="ARBA00022692"/>
    </source>
</evidence>
<keyword evidence="9" id="KW-0902">Two-component regulatory system</keyword>
<dbReference type="InterPro" id="IPR005467">
    <property type="entry name" value="His_kinase_dom"/>
</dbReference>
<feature type="domain" description="HAMP" evidence="13">
    <location>
        <begin position="209"/>
        <end position="260"/>
    </location>
</feature>
<dbReference type="Gene3D" id="1.10.287.130">
    <property type="match status" value="1"/>
</dbReference>
<sequence length="481" mass="53159">MGRLNSVTARVLIYTTAWSAVALVIMAVVMSTLYRRTAERGLHDLLRAQLFSAINSVSIDSTTHELTGSPQLSELAFQQPDSGWYWVVQPLGDFKTEPLTSSNYEGVPTLPNNVVPLNSRFERYYATKDKAGNDVRVAEAEISLEEEPAEERDLTNFSANDTPVRVVRFRMIGNQNVVEQDVRAFNRSLFIALALFAIGSLGLNALAILLGLRPLDRVRAALSRIRNGEAERLDDDLPREIAPLVEEVNALIDSNRRVIERARMQVGNLAHSLKTPIAVLLNDAAQMKPPHGELVRSQAEIMQAQVQSYLNRARIAAQRDSILARTEAEPVLERLARVMRKLNPGKEFQLSVRPKGLLLAMEAQDIEETIGNLLENAGRFAESQVKITAQPAPTGTMGEDQARKAWALLVVEDDGPGLEPAQIKEAMKRGRRLDESRPGTGLGLSIVSEIVGEYQGRFTLMRAEAGGLRAELVLPAIFKEN</sequence>
<comment type="caution">
    <text evidence="14">The sequence shown here is derived from an EMBL/GenBank/DDBJ whole genome shotgun (WGS) entry which is preliminary data.</text>
</comment>
<keyword evidence="10 11" id="KW-0472">Membrane</keyword>
<evidence type="ECO:0000256" key="4">
    <source>
        <dbReference type="ARBA" id="ARBA00022553"/>
    </source>
</evidence>
<feature type="transmembrane region" description="Helical" evidence="11">
    <location>
        <begin position="12"/>
        <end position="34"/>
    </location>
</feature>